<feature type="compositionally biased region" description="Polar residues" evidence="1">
    <location>
        <begin position="210"/>
        <end position="221"/>
    </location>
</feature>
<feature type="region of interest" description="Disordered" evidence="1">
    <location>
        <begin position="267"/>
        <end position="377"/>
    </location>
</feature>
<comment type="caution">
    <text evidence="2">The sequence shown here is derived from an EMBL/GenBank/DDBJ whole genome shotgun (WGS) entry which is preliminary data.</text>
</comment>
<organism evidence="2 3">
    <name type="scientific">Sordaria brevicollis</name>
    <dbReference type="NCBI Taxonomy" id="83679"/>
    <lineage>
        <taxon>Eukaryota</taxon>
        <taxon>Fungi</taxon>
        <taxon>Dikarya</taxon>
        <taxon>Ascomycota</taxon>
        <taxon>Pezizomycotina</taxon>
        <taxon>Sordariomycetes</taxon>
        <taxon>Sordariomycetidae</taxon>
        <taxon>Sordariales</taxon>
        <taxon>Sordariaceae</taxon>
        <taxon>Sordaria</taxon>
    </lineage>
</organism>
<feature type="compositionally biased region" description="Polar residues" evidence="1">
    <location>
        <begin position="335"/>
        <end position="345"/>
    </location>
</feature>
<dbReference type="EMBL" id="JAUTDP010000003">
    <property type="protein sequence ID" value="KAK3401275.1"/>
    <property type="molecule type" value="Genomic_DNA"/>
</dbReference>
<feature type="compositionally biased region" description="Low complexity" evidence="1">
    <location>
        <begin position="397"/>
        <end position="411"/>
    </location>
</feature>
<reference evidence="2" key="2">
    <citation type="submission" date="2023-07" db="EMBL/GenBank/DDBJ databases">
        <authorList>
            <consortium name="Lawrence Berkeley National Laboratory"/>
            <person name="Haridas S."/>
            <person name="Hensen N."/>
            <person name="Bonometti L."/>
            <person name="Westerberg I."/>
            <person name="Brannstrom I.O."/>
            <person name="Guillou S."/>
            <person name="Cros-Aarteil S."/>
            <person name="Calhoun S."/>
            <person name="Kuo A."/>
            <person name="Mondo S."/>
            <person name="Pangilinan J."/>
            <person name="Riley R."/>
            <person name="LaButti K."/>
            <person name="Andreopoulos B."/>
            <person name="Lipzen A."/>
            <person name="Chen C."/>
            <person name="Yanf M."/>
            <person name="Daum C."/>
            <person name="Ng V."/>
            <person name="Clum A."/>
            <person name="Steindorff A."/>
            <person name="Ohm R."/>
            <person name="Martin F."/>
            <person name="Silar P."/>
            <person name="Natvig D."/>
            <person name="Lalanne C."/>
            <person name="Gautier V."/>
            <person name="Ament-velasquez S.L."/>
            <person name="Kruys A."/>
            <person name="Hutchinson M.I."/>
            <person name="Powell A.J."/>
            <person name="Barry K."/>
            <person name="Miller A.N."/>
            <person name="Grigoriev I.V."/>
            <person name="Debuchy R."/>
            <person name="Gladieux P."/>
            <person name="Thoren M.H."/>
            <person name="Johannesson H."/>
        </authorList>
    </citation>
    <scope>NUCLEOTIDE SEQUENCE</scope>
    <source>
        <strain evidence="2">FGSC 1904</strain>
    </source>
</reference>
<gene>
    <name evidence="2" type="ORF">B0T20DRAFT_495553</name>
</gene>
<feature type="region of interest" description="Disordered" evidence="1">
    <location>
        <begin position="210"/>
        <end position="244"/>
    </location>
</feature>
<evidence type="ECO:0000313" key="3">
    <source>
        <dbReference type="Proteomes" id="UP001281003"/>
    </source>
</evidence>
<evidence type="ECO:0000313" key="2">
    <source>
        <dbReference type="EMBL" id="KAK3401275.1"/>
    </source>
</evidence>
<reference evidence="2" key="1">
    <citation type="journal article" date="2023" name="Mol. Phylogenet. Evol.">
        <title>Genome-scale phylogeny and comparative genomics of the fungal order Sordariales.</title>
        <authorList>
            <person name="Hensen N."/>
            <person name="Bonometti L."/>
            <person name="Westerberg I."/>
            <person name="Brannstrom I.O."/>
            <person name="Guillou S."/>
            <person name="Cros-Aarteil S."/>
            <person name="Calhoun S."/>
            <person name="Haridas S."/>
            <person name="Kuo A."/>
            <person name="Mondo S."/>
            <person name="Pangilinan J."/>
            <person name="Riley R."/>
            <person name="LaButti K."/>
            <person name="Andreopoulos B."/>
            <person name="Lipzen A."/>
            <person name="Chen C."/>
            <person name="Yan M."/>
            <person name="Daum C."/>
            <person name="Ng V."/>
            <person name="Clum A."/>
            <person name="Steindorff A."/>
            <person name="Ohm R.A."/>
            <person name="Martin F."/>
            <person name="Silar P."/>
            <person name="Natvig D.O."/>
            <person name="Lalanne C."/>
            <person name="Gautier V."/>
            <person name="Ament-Velasquez S.L."/>
            <person name="Kruys A."/>
            <person name="Hutchinson M.I."/>
            <person name="Powell A.J."/>
            <person name="Barry K."/>
            <person name="Miller A.N."/>
            <person name="Grigoriev I.V."/>
            <person name="Debuchy R."/>
            <person name="Gladieux P."/>
            <person name="Hiltunen Thoren M."/>
            <person name="Johannesson H."/>
        </authorList>
    </citation>
    <scope>NUCLEOTIDE SEQUENCE</scope>
    <source>
        <strain evidence="2">FGSC 1904</strain>
    </source>
</reference>
<evidence type="ECO:0000256" key="1">
    <source>
        <dbReference type="SAM" id="MobiDB-lite"/>
    </source>
</evidence>
<protein>
    <submittedName>
        <fullName evidence="2">Uncharacterized protein</fullName>
    </submittedName>
</protein>
<dbReference type="Proteomes" id="UP001281003">
    <property type="component" value="Unassembled WGS sequence"/>
</dbReference>
<feature type="compositionally biased region" description="Low complexity" evidence="1">
    <location>
        <begin position="435"/>
        <end position="447"/>
    </location>
</feature>
<feature type="compositionally biased region" description="Acidic residues" evidence="1">
    <location>
        <begin position="347"/>
        <end position="360"/>
    </location>
</feature>
<name>A0AAE0UEW8_SORBR</name>
<accession>A0AAE0UEW8</accession>
<feature type="region of interest" description="Disordered" evidence="1">
    <location>
        <begin position="395"/>
        <end position="477"/>
    </location>
</feature>
<dbReference type="AlphaFoldDB" id="A0AAE0UEW8"/>
<sequence length="477" mass="51292">MTAKQALVLSKQQEDLSGTELMLKVKKARLSLVFIVRRISTSISVYQEPLPFEQRFTSAIHGYRPFPLLDFGSSTNPANRFKTTLEHALSSTFLRWHNCILQANCIRSLASDIEYSETNSSASVKVSGSAANYTPATLDPELRSNINAALIEEGHVGKIQDHLLHSLHSHSSNWPTTVQNHALALLRSGEISTFPALLRRVLEDVRHDTATAQSGDANGSDVNGKKQANGADSTNGNVPAATTTAPSLAVPQAVINDALKVTRESLEMGSGAGAKSKQPGGLRHDGSNKRRKLSASGDNRGYSQVGRLPGHIEHGHGPGGNGEEEAEEGDGRNQGVASGATSVTATIEEDDPSSISDDDQREIIRRHHPRVTNRLPDALRRAGLLPERFHHTRPHDQFQGQHHQVQLQHPQQPQPQQPQTATRPLAGSPIRTHLQPQPQSEPQLPAPGAGPGNGQGAPRIHNNVGTTGPADLSGQPS</sequence>
<keyword evidence="3" id="KW-1185">Reference proteome</keyword>
<feature type="compositionally biased region" description="Polar residues" evidence="1">
    <location>
        <begin position="230"/>
        <end position="244"/>
    </location>
</feature>
<proteinExistence type="predicted"/>